<dbReference type="EMBL" id="JAWDGP010006072">
    <property type="protein sequence ID" value="KAK3747791.1"/>
    <property type="molecule type" value="Genomic_DNA"/>
</dbReference>
<name>A0AAE1D0E4_9GAST</name>
<evidence type="ECO:0000313" key="2">
    <source>
        <dbReference type="EMBL" id="KAK3747791.1"/>
    </source>
</evidence>
<sequence length="135" mass="15207">MSSTRWAGPTEEQPFEGGKAPSRSWAIHWTSLPKPPETFAPRLINFHPPTPKKHDRRRQRGLDETCREARGVLYQGGDLGFARNGGFTPRMNRKDFLSGDSFARSAKGTTPLVLRQFELVETLSRATSFGQRSYA</sequence>
<keyword evidence="3" id="KW-1185">Reference proteome</keyword>
<proteinExistence type="predicted"/>
<dbReference type="Proteomes" id="UP001283361">
    <property type="component" value="Unassembled WGS sequence"/>
</dbReference>
<comment type="caution">
    <text evidence="2">The sequence shown here is derived from an EMBL/GenBank/DDBJ whole genome shotgun (WGS) entry which is preliminary data.</text>
</comment>
<gene>
    <name evidence="2" type="ORF">RRG08_057335</name>
</gene>
<feature type="compositionally biased region" description="Basic residues" evidence="1">
    <location>
        <begin position="50"/>
        <end position="59"/>
    </location>
</feature>
<accession>A0AAE1D0E4</accession>
<protein>
    <submittedName>
        <fullName evidence="2">Uncharacterized protein</fullName>
    </submittedName>
</protein>
<evidence type="ECO:0000256" key="1">
    <source>
        <dbReference type="SAM" id="MobiDB-lite"/>
    </source>
</evidence>
<organism evidence="2 3">
    <name type="scientific">Elysia crispata</name>
    <name type="common">lettuce slug</name>
    <dbReference type="NCBI Taxonomy" id="231223"/>
    <lineage>
        <taxon>Eukaryota</taxon>
        <taxon>Metazoa</taxon>
        <taxon>Spiralia</taxon>
        <taxon>Lophotrochozoa</taxon>
        <taxon>Mollusca</taxon>
        <taxon>Gastropoda</taxon>
        <taxon>Heterobranchia</taxon>
        <taxon>Euthyneura</taxon>
        <taxon>Panpulmonata</taxon>
        <taxon>Sacoglossa</taxon>
        <taxon>Placobranchoidea</taxon>
        <taxon>Plakobranchidae</taxon>
        <taxon>Elysia</taxon>
    </lineage>
</organism>
<reference evidence="2" key="1">
    <citation type="journal article" date="2023" name="G3 (Bethesda)">
        <title>A reference genome for the long-term kleptoplast-retaining sea slug Elysia crispata morphotype clarki.</title>
        <authorList>
            <person name="Eastman K.E."/>
            <person name="Pendleton A.L."/>
            <person name="Shaikh M.A."/>
            <person name="Suttiyut T."/>
            <person name="Ogas R."/>
            <person name="Tomko P."/>
            <person name="Gavelis G."/>
            <person name="Widhalm J.R."/>
            <person name="Wisecaver J.H."/>
        </authorList>
    </citation>
    <scope>NUCLEOTIDE SEQUENCE</scope>
    <source>
        <strain evidence="2">ECLA1</strain>
    </source>
</reference>
<feature type="region of interest" description="Disordered" evidence="1">
    <location>
        <begin position="1"/>
        <end position="63"/>
    </location>
</feature>
<dbReference type="AlphaFoldDB" id="A0AAE1D0E4"/>
<evidence type="ECO:0000313" key="3">
    <source>
        <dbReference type="Proteomes" id="UP001283361"/>
    </source>
</evidence>